<dbReference type="Gene3D" id="2.60.40.10">
    <property type="entry name" value="Immunoglobulins"/>
    <property type="match status" value="2"/>
</dbReference>
<feature type="domain" description="Quinohemoprotein amine dehydrogenase alpha subunit" evidence="2">
    <location>
        <begin position="328"/>
        <end position="391"/>
    </location>
</feature>
<dbReference type="Gene3D" id="2.40.128.120">
    <property type="entry name" value="Quinohemoprotein amine dehydrogenase alpha subunit, domain 2"/>
    <property type="match status" value="1"/>
</dbReference>
<evidence type="ECO:0000259" key="4">
    <source>
        <dbReference type="Pfam" id="PF14930"/>
    </source>
</evidence>
<dbReference type="Proteomes" id="UP001387364">
    <property type="component" value="Chromosome"/>
</dbReference>
<reference evidence="5 6" key="1">
    <citation type="submission" date="2024-02" db="EMBL/GenBank/DDBJ databases">
        <title>Seven novel Bacillus-like species.</title>
        <authorList>
            <person name="Liu G."/>
        </authorList>
    </citation>
    <scope>NUCLEOTIDE SEQUENCE [LARGE SCALE GENOMIC DNA]</scope>
    <source>
        <strain evidence="5 6">FJAT-52991</strain>
    </source>
</reference>
<keyword evidence="6" id="KW-1185">Reference proteome</keyword>
<dbReference type="InterPro" id="IPR036909">
    <property type="entry name" value="Cyt_c-like_dom_sf"/>
</dbReference>
<dbReference type="RefSeq" id="WP_338754290.1">
    <property type="nucleotide sequence ID" value="NZ_CP147404.1"/>
</dbReference>
<dbReference type="InterPro" id="IPR015183">
    <property type="entry name" value="QH-AmDH_asu_dom_III"/>
</dbReference>
<dbReference type="InterPro" id="IPR013783">
    <property type="entry name" value="Ig-like_fold"/>
</dbReference>
<evidence type="ECO:0000313" key="5">
    <source>
        <dbReference type="EMBL" id="WXB94540.1"/>
    </source>
</evidence>
<evidence type="ECO:0000259" key="3">
    <source>
        <dbReference type="Pfam" id="PF09100"/>
    </source>
</evidence>
<sequence>MRKKYIMMVGIIAGFIWLLVACSDSAIEEQQSEQGETVSSDVLVSKQVEKSCVSCHAVDQSGKLERIEYMRKTPEGWAQTISRMERIHGLKITDEEREQLVTDLSRERGLAPEEAEKVQYWLANKPSYSEPMPENESVAQSCIGCHAAGRFEAQRRTEEEWKNLKDFHLVMYPSIYLNHRHMDWPEESEKALEFLAKNYGEESEAWEKWKGKEYDVTGKWKVAGFQGTNGYYIGDSEFSKSEKGYTEEKKVRFIKDGKEENFSGDTKMFSGYMLRSHYKQGENKINGTYNVTSENVIKGDWSKVDDLGITAEETYYKVQSETPEIFHAEPFALKKGETNKVTLYGMNLKKLKQELLSLPKGVEVVSLTAISDDQAEVEMKVDQKAEIGAFALNGEKVNVHEKWMLYDQADYIKVEPAYGVSRMGGAGPMDKVSIQYVAYAYSNGKDGKKESKDDLNLGPVDAEWSLLTYPEKNASRDDRPYIGELAKNGLYTPKAEGLNEAREFVQENVGSATVQAKVTIDGKSFTATTHHISTVPDYVNNVH</sequence>
<evidence type="ECO:0000259" key="1">
    <source>
        <dbReference type="Pfam" id="PF09098"/>
    </source>
</evidence>
<dbReference type="SUPFAM" id="SSF81296">
    <property type="entry name" value="E set domains"/>
    <property type="match status" value="1"/>
</dbReference>
<dbReference type="InterPro" id="IPR014756">
    <property type="entry name" value="Ig_E-set"/>
</dbReference>
<name>A0ABZ2NAA4_9BACI</name>
<dbReference type="InterPro" id="IPR023887">
    <property type="entry name" value="QH-AmDH_asu"/>
</dbReference>
<dbReference type="SUPFAM" id="SSF69298">
    <property type="entry name" value="Quinohemoprotein amine dehydrogenase A chain, domain 3"/>
    <property type="match status" value="1"/>
</dbReference>
<proteinExistence type="predicted"/>
<dbReference type="InterPro" id="IPR015184">
    <property type="entry name" value="QH-AmDH_asu_dom_IV"/>
</dbReference>
<accession>A0ABZ2NAA4</accession>
<evidence type="ECO:0000313" key="6">
    <source>
        <dbReference type="Proteomes" id="UP001387364"/>
    </source>
</evidence>
<dbReference type="Pfam" id="PF09098">
    <property type="entry name" value="Dehyd-heme_bind"/>
    <property type="match status" value="1"/>
</dbReference>
<evidence type="ECO:0000259" key="2">
    <source>
        <dbReference type="Pfam" id="PF09099"/>
    </source>
</evidence>
<organism evidence="5 6">
    <name type="scientific">Bacillus kandeliae</name>
    <dbReference type="NCBI Taxonomy" id="3129297"/>
    <lineage>
        <taxon>Bacteria</taxon>
        <taxon>Bacillati</taxon>
        <taxon>Bacillota</taxon>
        <taxon>Bacilli</taxon>
        <taxon>Bacillales</taxon>
        <taxon>Bacillaceae</taxon>
        <taxon>Bacillus</taxon>
    </lineage>
</organism>
<dbReference type="PROSITE" id="PS51257">
    <property type="entry name" value="PROKAR_LIPOPROTEIN"/>
    <property type="match status" value="1"/>
</dbReference>
<dbReference type="InterPro" id="IPR036718">
    <property type="entry name" value="H-AmDH_asu_dom2_sf"/>
</dbReference>
<dbReference type="Pfam" id="PF14930">
    <property type="entry name" value="Qn_am_d_aII"/>
    <property type="match status" value="1"/>
</dbReference>
<dbReference type="InterPro" id="IPR009111">
    <property type="entry name" value="QH-AmDH_asu_dom2"/>
</dbReference>
<dbReference type="EMBL" id="CP147404">
    <property type="protein sequence ID" value="WXB94540.1"/>
    <property type="molecule type" value="Genomic_DNA"/>
</dbReference>
<dbReference type="SUPFAM" id="SSF46626">
    <property type="entry name" value="Cytochrome c"/>
    <property type="match status" value="2"/>
</dbReference>
<dbReference type="Pfam" id="PF09100">
    <property type="entry name" value="Qn_am_d_aIV"/>
    <property type="match status" value="1"/>
</dbReference>
<feature type="domain" description="Quinohemoprotein amine dehydrogenase alpha subunit" evidence="3">
    <location>
        <begin position="412"/>
        <end position="540"/>
    </location>
</feature>
<dbReference type="Pfam" id="PF09099">
    <property type="entry name" value="Qn_am_d_aIII"/>
    <property type="match status" value="1"/>
</dbReference>
<feature type="domain" description="Quinohemoprotein amine dehydrogenase alpha subunit haem binding" evidence="1">
    <location>
        <begin position="47"/>
        <end position="206"/>
    </location>
</feature>
<gene>
    <name evidence="5" type="primary">peaA</name>
    <name evidence="5" type="ORF">WDJ61_07915</name>
</gene>
<protein>
    <submittedName>
        <fullName evidence="5">Quinohemoprotein amine dehydrogenase subunit alpha</fullName>
    </submittedName>
</protein>
<dbReference type="InterPro" id="IPR015182">
    <property type="entry name" value="QH-AmDH_asu_heme-bd_dom"/>
</dbReference>
<dbReference type="NCBIfam" id="TIGR03908">
    <property type="entry name" value="QH_alpha"/>
    <property type="match status" value="1"/>
</dbReference>
<dbReference type="Gene3D" id="1.10.760.10">
    <property type="entry name" value="Cytochrome c-like domain"/>
    <property type="match status" value="1"/>
</dbReference>
<feature type="domain" description="Quinohemoprotein amine dehydrogenase alpha subunit" evidence="4">
    <location>
        <begin position="215"/>
        <end position="303"/>
    </location>
</feature>